<organism evidence="1 2">
    <name type="scientific">Stenotrophomonas tumulicola</name>
    <dbReference type="NCBI Taxonomy" id="1685415"/>
    <lineage>
        <taxon>Bacteria</taxon>
        <taxon>Pseudomonadati</taxon>
        <taxon>Pseudomonadota</taxon>
        <taxon>Gammaproteobacteria</taxon>
        <taxon>Lysobacterales</taxon>
        <taxon>Lysobacteraceae</taxon>
        <taxon>Stenotrophomonas</taxon>
    </lineage>
</organism>
<proteinExistence type="predicted"/>
<comment type="caution">
    <text evidence="1">The sequence shown here is derived from an EMBL/GenBank/DDBJ whole genome shotgun (WGS) entry which is preliminary data.</text>
</comment>
<reference evidence="1 2" key="1">
    <citation type="submission" date="2020-08" db="EMBL/GenBank/DDBJ databases">
        <title>Stenotrophomonas tumulicola JCM 30961.</title>
        <authorList>
            <person name="Deng Y."/>
        </authorList>
    </citation>
    <scope>NUCLEOTIDE SEQUENCE [LARGE SCALE GENOMIC DNA]</scope>
    <source>
        <strain evidence="1 2">JCM 30961</strain>
    </source>
</reference>
<evidence type="ECO:0000313" key="1">
    <source>
        <dbReference type="EMBL" id="MBA8680907.1"/>
    </source>
</evidence>
<dbReference type="Proteomes" id="UP000547058">
    <property type="component" value="Unassembled WGS sequence"/>
</dbReference>
<dbReference type="InterPro" id="IPR017946">
    <property type="entry name" value="PLC-like_Pdiesterase_TIM-brl"/>
</dbReference>
<dbReference type="GO" id="GO:0008081">
    <property type="term" value="F:phosphoric diester hydrolase activity"/>
    <property type="evidence" value="ECO:0007669"/>
    <property type="project" value="InterPro"/>
</dbReference>
<dbReference type="AlphaFoldDB" id="A0A7W3FKI1"/>
<name>A0A7W3FKI1_9GAMM</name>
<protein>
    <submittedName>
        <fullName evidence="1">Phosphatidylinositol-specific phospholipase C1-like protein</fullName>
    </submittedName>
</protein>
<dbReference type="InterPro" id="IPR032075">
    <property type="entry name" value="PI-PLC-C1"/>
</dbReference>
<dbReference type="EMBL" id="JACGXS010000001">
    <property type="protein sequence ID" value="MBA8680907.1"/>
    <property type="molecule type" value="Genomic_DNA"/>
</dbReference>
<sequence length="348" mass="37931">MWVAGAHAGQVQEPPLRINDILAIGTHNSYKQPMPAARMAALQQRNPQMAQALDYAHRPLLEQLDHGARQIELDVNFDPQGGHYAAGSSSAELQQPGFKVLHMPGLDNASSCIQLTACLRILHAWSESHPGHAPILMLFNAKDEQNARLGGIDALRFDEAAFDALDAEIRSVMGPGKLVVPDDVQGAYPTLREAVLAGNWPTLEQARGRFLFALDENEDKVALYRGARSSLQGRVFFVNTDASSPAAAYMTLNDPLSQRAEIRRAVQQGFLVRTRADAETLEARDNDVRRRDAALASGAQYVSTDYLWPDARFPGGYRVTLPGSAEATCNPVRQPGGCPADALEQQAQ</sequence>
<dbReference type="Pfam" id="PF16670">
    <property type="entry name" value="PI-PLC-C1"/>
    <property type="match status" value="1"/>
</dbReference>
<keyword evidence="2" id="KW-1185">Reference proteome</keyword>
<dbReference type="Gene3D" id="3.20.20.190">
    <property type="entry name" value="Phosphatidylinositol (PI) phosphodiesterase"/>
    <property type="match status" value="1"/>
</dbReference>
<dbReference type="GO" id="GO:0006629">
    <property type="term" value="P:lipid metabolic process"/>
    <property type="evidence" value="ECO:0007669"/>
    <property type="project" value="InterPro"/>
</dbReference>
<accession>A0A7W3FKI1</accession>
<dbReference type="CDD" id="cd08589">
    <property type="entry name" value="PI-PLCc_SaPLC1_like"/>
    <property type="match status" value="1"/>
</dbReference>
<evidence type="ECO:0000313" key="2">
    <source>
        <dbReference type="Proteomes" id="UP000547058"/>
    </source>
</evidence>
<gene>
    <name evidence="1" type="ORF">H4O11_03705</name>
</gene>
<dbReference type="SUPFAM" id="SSF51695">
    <property type="entry name" value="PLC-like phosphodiesterases"/>
    <property type="match status" value="1"/>
</dbReference>